<feature type="chain" id="PRO_5045747633" description="Fe/B12 periplasmic-binding domain-containing protein" evidence="1">
    <location>
        <begin position="22"/>
        <end position="282"/>
    </location>
</feature>
<proteinExistence type="predicted"/>
<dbReference type="EMBL" id="BMZF01000004">
    <property type="protein sequence ID" value="GHA53007.1"/>
    <property type="molecule type" value="Genomic_DNA"/>
</dbReference>
<comment type="caution">
    <text evidence="3">The sequence shown here is derived from an EMBL/GenBank/DDBJ whole genome shotgun (WGS) entry which is preliminary data.</text>
</comment>
<dbReference type="InterPro" id="IPR002491">
    <property type="entry name" value="ABC_transptr_periplasmic_BD"/>
</dbReference>
<keyword evidence="4" id="KW-1185">Reference proteome</keyword>
<evidence type="ECO:0000256" key="1">
    <source>
        <dbReference type="SAM" id="SignalP"/>
    </source>
</evidence>
<evidence type="ECO:0000313" key="3">
    <source>
        <dbReference type="EMBL" id="GHA53007.1"/>
    </source>
</evidence>
<sequence length="282" mass="29331">MKLLTHFMLIGALAFAGASHAQDYKRIASAGGDITEIIYALGAGDQVIAVDSTSGFPETVKDKAQIGYVRGLSAEGVLSIAPDLLIGADDMGPPNVIDNLRAANLDVAVAPLGHGADRVVTKIKFVGETLGLQSRADDLIADYSAKMAALADQVGALETKPKVLFILSMRDGAPIVGGAETSAHDIIELAGGVNVGQDFTGWKPMNSEALIAANPDVIVMSASHAENMGDDSAVLGRADVKLTNAGKSARLVKMDAMLLLGFGPRTPIAVAELMHHIHPHTH</sequence>
<organism evidence="3 4">
    <name type="scientific">Paramylibacter ulvae</name>
    <dbReference type="NCBI Taxonomy" id="1651968"/>
    <lineage>
        <taxon>Bacteria</taxon>
        <taxon>Pseudomonadati</taxon>
        <taxon>Pseudomonadota</taxon>
        <taxon>Alphaproteobacteria</taxon>
        <taxon>Rhodobacterales</taxon>
        <taxon>Paracoccaceae</taxon>
        <taxon>Paramylibacter</taxon>
    </lineage>
</organism>
<dbReference type="SUPFAM" id="SSF53807">
    <property type="entry name" value="Helical backbone' metal receptor"/>
    <property type="match status" value="1"/>
</dbReference>
<gene>
    <name evidence="3" type="ORF">GCM10008927_18480</name>
</gene>
<name>A0ABQ3D704_9RHOB</name>
<reference evidence="4" key="1">
    <citation type="journal article" date="2019" name="Int. J. Syst. Evol. Microbiol.">
        <title>The Global Catalogue of Microorganisms (GCM) 10K type strain sequencing project: providing services to taxonomists for standard genome sequencing and annotation.</title>
        <authorList>
            <consortium name="The Broad Institute Genomics Platform"/>
            <consortium name="The Broad Institute Genome Sequencing Center for Infectious Disease"/>
            <person name="Wu L."/>
            <person name="Ma J."/>
        </authorList>
    </citation>
    <scope>NUCLEOTIDE SEQUENCE [LARGE SCALE GENOMIC DNA]</scope>
    <source>
        <strain evidence="4">KCTC 32465</strain>
    </source>
</reference>
<protein>
    <recommendedName>
        <fullName evidence="2">Fe/B12 periplasmic-binding domain-containing protein</fullName>
    </recommendedName>
</protein>
<accession>A0ABQ3D704</accession>
<dbReference type="Gene3D" id="3.40.50.1980">
    <property type="entry name" value="Nitrogenase molybdenum iron protein domain"/>
    <property type="match status" value="2"/>
</dbReference>
<feature type="signal peptide" evidence="1">
    <location>
        <begin position="1"/>
        <end position="21"/>
    </location>
</feature>
<dbReference type="PANTHER" id="PTHR30535:SF4">
    <property type="entry name" value="HEMIN-BINDING PERIPLASMIC PROTEIN HMUT"/>
    <property type="match status" value="1"/>
</dbReference>
<dbReference type="Pfam" id="PF01497">
    <property type="entry name" value="Peripla_BP_2"/>
    <property type="match status" value="1"/>
</dbReference>
<feature type="domain" description="Fe/B12 periplasmic-binding" evidence="2">
    <location>
        <begin position="26"/>
        <end position="282"/>
    </location>
</feature>
<dbReference type="InterPro" id="IPR050902">
    <property type="entry name" value="ABC_Transporter_SBP"/>
</dbReference>
<dbReference type="RefSeq" id="WP_189640424.1">
    <property type="nucleotide sequence ID" value="NZ_BMZF01000004.1"/>
</dbReference>
<keyword evidence="1" id="KW-0732">Signal</keyword>
<evidence type="ECO:0000313" key="4">
    <source>
        <dbReference type="Proteomes" id="UP000634455"/>
    </source>
</evidence>
<evidence type="ECO:0000259" key="2">
    <source>
        <dbReference type="PROSITE" id="PS50983"/>
    </source>
</evidence>
<dbReference type="PANTHER" id="PTHR30535">
    <property type="entry name" value="VITAMIN B12-BINDING PROTEIN"/>
    <property type="match status" value="1"/>
</dbReference>
<dbReference type="Proteomes" id="UP000634455">
    <property type="component" value="Unassembled WGS sequence"/>
</dbReference>
<dbReference type="PROSITE" id="PS50983">
    <property type="entry name" value="FE_B12_PBP"/>
    <property type="match status" value="1"/>
</dbReference>